<reference evidence="1 4" key="2">
    <citation type="submission" date="2018-11" db="EMBL/GenBank/DDBJ databases">
        <title>Proposal to divide the Flavobacteriaceae and reorganize its genera based on Amino Acid Identity values calculated from whole genome sequences.</title>
        <authorList>
            <person name="Nicholson A.C."/>
            <person name="Gulvik C.A."/>
            <person name="Whitney A.M."/>
            <person name="Humrighouse B.W."/>
            <person name="Bell M."/>
            <person name="Holmes B."/>
            <person name="Steigerwalt A.G."/>
            <person name="Villarma A."/>
            <person name="Sheth M."/>
            <person name="Batra D."/>
            <person name="Pryor J."/>
            <person name="Bernardet J.-F."/>
            <person name="Hugo C."/>
            <person name="Kampfer P."/>
            <person name="Newman J."/>
            <person name="McQuiston J.R."/>
        </authorList>
    </citation>
    <scope>NUCLEOTIDE SEQUENCE [LARGE SCALE GENOMIC DNA]</scope>
    <source>
        <strain evidence="1 4">KC_1864</strain>
    </source>
</reference>
<keyword evidence="4" id="KW-1185">Reference proteome</keyword>
<evidence type="ECO:0000313" key="4">
    <source>
        <dbReference type="Proteomes" id="UP000279972"/>
    </source>
</evidence>
<protein>
    <recommendedName>
        <fullName evidence="5">YD repeat-containing protein</fullName>
    </recommendedName>
</protein>
<organism evidence="2 3">
    <name type="scientific">Chryseobacterium lactis</name>
    <dbReference type="NCBI Taxonomy" id="1241981"/>
    <lineage>
        <taxon>Bacteria</taxon>
        <taxon>Pseudomonadati</taxon>
        <taxon>Bacteroidota</taxon>
        <taxon>Flavobacteriia</taxon>
        <taxon>Flavobacteriales</taxon>
        <taxon>Weeksellaceae</taxon>
        <taxon>Chryseobacterium group</taxon>
        <taxon>Chryseobacterium</taxon>
    </lineage>
</organism>
<dbReference type="AlphaFoldDB" id="A0A3G6RPC2"/>
<evidence type="ECO:0008006" key="5">
    <source>
        <dbReference type="Google" id="ProtNLM"/>
    </source>
</evidence>
<dbReference type="EMBL" id="PPEH01000002">
    <property type="protein sequence ID" value="PNW14810.1"/>
    <property type="molecule type" value="Genomic_DNA"/>
</dbReference>
<dbReference type="Proteomes" id="UP000236262">
    <property type="component" value="Unassembled WGS sequence"/>
</dbReference>
<proteinExistence type="predicted"/>
<dbReference type="EMBL" id="CP033924">
    <property type="protein sequence ID" value="AZA84690.1"/>
    <property type="molecule type" value="Genomic_DNA"/>
</dbReference>
<name>A0A3G6RPC2_CHRLC</name>
<evidence type="ECO:0000313" key="3">
    <source>
        <dbReference type="Proteomes" id="UP000236262"/>
    </source>
</evidence>
<evidence type="ECO:0000313" key="1">
    <source>
        <dbReference type="EMBL" id="AZA84690.1"/>
    </source>
</evidence>
<accession>A0A3G6RPC2</accession>
<reference evidence="2 3" key="1">
    <citation type="submission" date="2018-01" db="EMBL/GenBank/DDBJ databases">
        <title>Draft genome sequences of Chryseobacterium lactis NCTC11390, Chryseobacterium oncorhynchi 701B-08, and Chryseobacterium viscerum 687B-08.</title>
        <authorList>
            <person name="Jeong J.-J."/>
            <person name="Lee Y.J."/>
            <person name="Park B."/>
            <person name="Choi I.-G."/>
            <person name="Kim K.D."/>
        </authorList>
    </citation>
    <scope>NUCLEOTIDE SEQUENCE [LARGE SCALE GENOMIC DNA]</scope>
    <source>
        <strain evidence="2 3">NCTC11390</strain>
    </source>
</reference>
<dbReference type="KEGG" id="clac:EG342_23555"/>
<gene>
    <name evidence="2" type="ORF">C1637_07585</name>
    <name evidence="1" type="ORF">EG342_23555</name>
</gene>
<dbReference type="Proteomes" id="UP000279972">
    <property type="component" value="Chromosome"/>
</dbReference>
<dbReference type="Gene3D" id="2.180.10.10">
    <property type="entry name" value="RHS repeat-associated core"/>
    <property type="match status" value="1"/>
</dbReference>
<sequence length="280" mass="31424">MPASQVFPIFEHQKNTMKNYLFLGLMSSVIFFNSCSSNDDTADEPADKKILLSKVTTTYYDDPSKPETTIETLEYNSQGELTKTLSASGSSTFEYSNGKPVKINYYNNSQELEYYSVFTYNGDQLINIKAIYPNPNSNRTITYSYNSTGKVISSSLCQSPDCSNPIIETYTYNGDNISSETSESGGSSFGTKIVFSHDDKLNPYTNTNKYLRIMMSKAYAVNKNNYLTEKISYKDKGTWIQNQTRSSTIQYNSSGLPAQVTSKEANGSLSAQYSYEYITQ</sequence>
<evidence type="ECO:0000313" key="2">
    <source>
        <dbReference type="EMBL" id="PNW14810.1"/>
    </source>
</evidence>